<dbReference type="eggNOG" id="COG4771">
    <property type="taxonomic scope" value="Bacteria"/>
</dbReference>
<feature type="domain" description="TonB-dependent receptor plug" evidence="9">
    <location>
        <begin position="124"/>
        <end position="229"/>
    </location>
</feature>
<dbReference type="Gene3D" id="2.40.170.20">
    <property type="entry name" value="TonB-dependent receptor, beta-barrel domain"/>
    <property type="match status" value="1"/>
</dbReference>
<dbReference type="Gene3D" id="2.170.130.10">
    <property type="entry name" value="TonB-dependent receptor, plug domain"/>
    <property type="match status" value="1"/>
</dbReference>
<evidence type="ECO:0000259" key="9">
    <source>
        <dbReference type="Pfam" id="PF07715"/>
    </source>
</evidence>
<dbReference type="SUPFAM" id="SSF56935">
    <property type="entry name" value="Porins"/>
    <property type="match status" value="1"/>
</dbReference>
<evidence type="ECO:0000256" key="1">
    <source>
        <dbReference type="ARBA" id="ARBA00004571"/>
    </source>
</evidence>
<evidence type="ECO:0000256" key="8">
    <source>
        <dbReference type="SAM" id="SignalP"/>
    </source>
</evidence>
<evidence type="ECO:0000256" key="5">
    <source>
        <dbReference type="ARBA" id="ARBA00023136"/>
    </source>
</evidence>
<dbReference type="EMBL" id="FQZN01000002">
    <property type="protein sequence ID" value="SHI43074.1"/>
    <property type="molecule type" value="Genomic_DNA"/>
</dbReference>
<evidence type="ECO:0000256" key="4">
    <source>
        <dbReference type="ARBA" id="ARBA00022692"/>
    </source>
</evidence>
<feature type="chain" id="PRO_5012047983" evidence="8">
    <location>
        <begin position="29"/>
        <end position="1110"/>
    </location>
</feature>
<keyword evidence="3 7" id="KW-1134">Transmembrane beta strand</keyword>
<accession>A0A1M6B2V6</accession>
<dbReference type="InterPro" id="IPR008969">
    <property type="entry name" value="CarboxyPept-like_regulatory"/>
</dbReference>
<comment type="similarity">
    <text evidence="7">Belongs to the TonB-dependent receptor family.</text>
</comment>
<evidence type="ECO:0000256" key="6">
    <source>
        <dbReference type="ARBA" id="ARBA00023237"/>
    </source>
</evidence>
<dbReference type="InterPro" id="IPR037066">
    <property type="entry name" value="Plug_dom_sf"/>
</dbReference>
<keyword evidence="2 7" id="KW-0813">Transport</keyword>
<evidence type="ECO:0000313" key="11">
    <source>
        <dbReference type="Proteomes" id="UP000184192"/>
    </source>
</evidence>
<keyword evidence="5 7" id="KW-0472">Membrane</keyword>
<keyword evidence="4 7" id="KW-0812">Transmembrane</keyword>
<evidence type="ECO:0000256" key="2">
    <source>
        <dbReference type="ARBA" id="ARBA00022448"/>
    </source>
</evidence>
<dbReference type="NCBIfam" id="TIGR04057">
    <property type="entry name" value="SusC_RagA_signa"/>
    <property type="match status" value="1"/>
</dbReference>
<dbReference type="PROSITE" id="PS52016">
    <property type="entry name" value="TONB_DEPENDENT_REC_3"/>
    <property type="match status" value="1"/>
</dbReference>
<reference evidence="11" key="1">
    <citation type="submission" date="2016-11" db="EMBL/GenBank/DDBJ databases">
        <authorList>
            <person name="Varghese N."/>
            <person name="Submissions S."/>
        </authorList>
    </citation>
    <scope>NUCLEOTIDE SEQUENCE [LARGE SCALE GENOMIC DNA]</scope>
    <source>
        <strain evidence="11">DSM 26884</strain>
    </source>
</reference>
<keyword evidence="11" id="KW-1185">Reference proteome</keyword>
<dbReference type="AlphaFoldDB" id="A0A1M6B2V6"/>
<dbReference type="GO" id="GO:0009279">
    <property type="term" value="C:cell outer membrane"/>
    <property type="evidence" value="ECO:0007669"/>
    <property type="project" value="UniProtKB-SubCell"/>
</dbReference>
<evidence type="ECO:0000313" key="10">
    <source>
        <dbReference type="EMBL" id="SHI43074.1"/>
    </source>
</evidence>
<comment type="subcellular location">
    <subcellularLocation>
        <location evidence="1 7">Cell outer membrane</location>
        <topology evidence="1 7">Multi-pass membrane protein</topology>
    </subcellularLocation>
</comment>
<feature type="signal peptide" evidence="8">
    <location>
        <begin position="1"/>
        <end position="28"/>
    </location>
</feature>
<dbReference type="Gene3D" id="2.60.40.1120">
    <property type="entry name" value="Carboxypeptidase-like, regulatory domain"/>
    <property type="match status" value="1"/>
</dbReference>
<dbReference type="NCBIfam" id="TIGR04056">
    <property type="entry name" value="OMP_RagA_SusC"/>
    <property type="match status" value="1"/>
</dbReference>
<evidence type="ECO:0000256" key="7">
    <source>
        <dbReference type="PROSITE-ProRule" id="PRU01360"/>
    </source>
</evidence>
<dbReference type="InterPro" id="IPR023997">
    <property type="entry name" value="TonB-dep_OMP_SusC/RagA_CS"/>
</dbReference>
<dbReference type="InterPro" id="IPR023996">
    <property type="entry name" value="TonB-dep_OMP_SusC/RagA"/>
</dbReference>
<proteinExistence type="inferred from homology"/>
<keyword evidence="8" id="KW-0732">Signal</keyword>
<dbReference type="Pfam" id="PF07715">
    <property type="entry name" value="Plug"/>
    <property type="match status" value="1"/>
</dbReference>
<gene>
    <name evidence="10" type="ORF">SAMN05444350_102146</name>
</gene>
<organism evidence="10 11">
    <name type="scientific">Bacteroides stercorirosoris</name>
    <dbReference type="NCBI Taxonomy" id="871324"/>
    <lineage>
        <taxon>Bacteria</taxon>
        <taxon>Pseudomonadati</taxon>
        <taxon>Bacteroidota</taxon>
        <taxon>Bacteroidia</taxon>
        <taxon>Bacteroidales</taxon>
        <taxon>Bacteroidaceae</taxon>
        <taxon>Bacteroides</taxon>
    </lineage>
</organism>
<dbReference type="Proteomes" id="UP000184192">
    <property type="component" value="Unassembled WGS sequence"/>
</dbReference>
<dbReference type="InterPro" id="IPR036942">
    <property type="entry name" value="Beta-barrel_TonB_sf"/>
</dbReference>
<dbReference type="InterPro" id="IPR039426">
    <property type="entry name" value="TonB-dep_rcpt-like"/>
</dbReference>
<dbReference type="InterPro" id="IPR012910">
    <property type="entry name" value="Plug_dom"/>
</dbReference>
<sequence>MKQNFRSMKSKLILLLALLSFVPIGVFAQSVTVKGTVLDGTGETIIGATVVEKGNTSNGVTTNLDGQFTLTLPKGKKLVISYVGMETQEVDAVAGKDLKIVLKDDSQALEEVVVIGYGGSKARKDLTGSVGSISGAKLAAVPVTSAAVALQGKIAGVQVTSVDGAPGADINIRVRGGTSVTQSNEPLYIVDGFQVDNINDIPPTDIASIDVLKDASITAIYGAKGGNGVVVVTTKSAKAGKIQVSFNANLSTSHLSKKLDLMDSYDFARYQYEWSACNGSRSSRAKFFRANFGNPQDLDMYSTLPTHDWQDEVMGENPLNYSTNVTVGGGTEKMRFNLSLTQSEDKGIIMGSGVRRTNLNIKTAIDITKNLTLQINPKFSFRRDEGAGGDNIGTGGIIDVLRYRPTNGLREYGYVDPSYADPDEEELFTYTNPKSDISINQQNKYSYNYTNAFSLEWKPIKGLVLRTEATIGLQWKDQYRFWGALTGEGQKNNSLPLAKIQKEKAFKYIWTNTASYGFALNEHDFSFLLGQEVYHSQNEKSVQENRYFPRAFEADQAWANMGFGTPKESTTSLSTPDRTASFFGQFSYNYSHRYLLSLTMRADGSTKFAPGNQWGYFPSVAGAWVLSEENFLDDIEWLEQLKIRAAVGLAGNNRIDNDMWRYLYSINSTGGPGFGEATQFGEQWYGNQGGDKFANKGIKWETTLTRNIAADIVLFDGRLTITPEFYWNTTKDLLYRSDIPSATGYVSQMQNIGQVTNKGIELSISGDILRGKDYVLSANFSMGMNKRKVDKLNGTDNVIWDQNNRWKSSYSDYCLKVGDEVGLIYGFVYDGLYSMDEFYFDAPLNYQALPWGSSAAYNGSSKDQPLVDANGVEHPRTVINLVSGDSNSGIATLPGKVKFKDLNGDGFITEEDRTVIGNTNPKLQGGFGLSGQWKNLDFAMNFNFMLDFDVNNATAYQLSSSESNNNKFYNALSKYADAGWRYTRDGDGECMYKCYFIDGSVDMYRQLNEGRTLWNPTDVTKKITHSYFIEDGSFLRCQDLTIGYTLPTQLTSKWGISKARFYVSASNLFIITGYSGYDPEVDVQTGLTCGMDYNRYPRSRSFVFGTNITF</sequence>
<evidence type="ECO:0000256" key="3">
    <source>
        <dbReference type="ARBA" id="ARBA00022452"/>
    </source>
</evidence>
<protein>
    <submittedName>
        <fullName evidence="10">TonB-linked outer membrane protein, SusC/RagA family</fullName>
    </submittedName>
</protein>
<keyword evidence="6 7" id="KW-0998">Cell outer membrane</keyword>
<dbReference type="SUPFAM" id="SSF49464">
    <property type="entry name" value="Carboxypeptidase regulatory domain-like"/>
    <property type="match status" value="1"/>
</dbReference>
<dbReference type="Pfam" id="PF13715">
    <property type="entry name" value="CarbopepD_reg_2"/>
    <property type="match status" value="1"/>
</dbReference>
<name>A0A1M6B2V6_9BACE</name>